<dbReference type="Proteomes" id="UP000001208">
    <property type="component" value="Chromosome"/>
</dbReference>
<dbReference type="PANTHER" id="PTHR34404">
    <property type="entry name" value="REGULATORY PROTEIN, FMDB FAMILY"/>
    <property type="match status" value="1"/>
</dbReference>
<dbReference type="NCBIfam" id="TIGR02605">
    <property type="entry name" value="CxxC_CxxC_SSSS"/>
    <property type="match status" value="1"/>
</dbReference>
<protein>
    <submittedName>
        <fullName evidence="2">Regulatory protein, FmdB family</fullName>
    </submittedName>
</protein>
<evidence type="ECO:0000313" key="3">
    <source>
        <dbReference type="Proteomes" id="UP000001208"/>
    </source>
</evidence>
<dbReference type="Pfam" id="PF09723">
    <property type="entry name" value="Zn_ribbon_8"/>
    <property type="match status" value="1"/>
</dbReference>
<gene>
    <name evidence="2" type="ordered locus">Ctha_0424</name>
</gene>
<dbReference type="InterPro" id="IPR013429">
    <property type="entry name" value="Regulatory_FmdB_Zinc_ribbon"/>
</dbReference>
<proteinExistence type="predicted"/>
<dbReference type="EMBL" id="CP001100">
    <property type="protein sequence ID" value="ACF12895.1"/>
    <property type="molecule type" value="Genomic_DNA"/>
</dbReference>
<dbReference type="KEGG" id="cts:Ctha_0424"/>
<dbReference type="AlphaFoldDB" id="B3QUI9"/>
<sequence>MPTYQYRCSSCSHELEAFQSMNDEPLTVCPECGAEQLKRVISAGGGFMLKGSGFYNTDYKNASKSQAAAPPCACANGACNL</sequence>
<dbReference type="HOGENOM" id="CLU_136025_3_1_10"/>
<accession>B3QUI9</accession>
<dbReference type="RefSeq" id="WP_012498979.1">
    <property type="nucleotide sequence ID" value="NC_011026.1"/>
</dbReference>
<evidence type="ECO:0000313" key="2">
    <source>
        <dbReference type="EMBL" id="ACF12895.1"/>
    </source>
</evidence>
<feature type="domain" description="Putative regulatory protein FmdB zinc ribbon" evidence="1">
    <location>
        <begin position="1"/>
        <end position="42"/>
    </location>
</feature>
<dbReference type="STRING" id="517418.Ctha_0424"/>
<dbReference type="PANTHER" id="PTHR34404:SF2">
    <property type="entry name" value="CONSERVED SERINE RICH PROTEIN"/>
    <property type="match status" value="1"/>
</dbReference>
<dbReference type="eggNOG" id="COG2331">
    <property type="taxonomic scope" value="Bacteria"/>
</dbReference>
<name>B3QUI9_CHLT3</name>
<dbReference type="SMART" id="SM00834">
    <property type="entry name" value="CxxC_CXXC_SSSS"/>
    <property type="match status" value="1"/>
</dbReference>
<evidence type="ECO:0000259" key="1">
    <source>
        <dbReference type="SMART" id="SM00834"/>
    </source>
</evidence>
<reference evidence="2 3" key="1">
    <citation type="submission" date="2008-06" db="EMBL/GenBank/DDBJ databases">
        <title>Complete sequence of Chloroherpeton thalassium ATCC 35110.</title>
        <authorList>
            <consortium name="US DOE Joint Genome Institute"/>
            <person name="Lucas S."/>
            <person name="Copeland A."/>
            <person name="Lapidus A."/>
            <person name="Glavina del Rio T."/>
            <person name="Dalin E."/>
            <person name="Tice H."/>
            <person name="Bruce D."/>
            <person name="Goodwin L."/>
            <person name="Pitluck S."/>
            <person name="Schmutz J."/>
            <person name="Larimer F."/>
            <person name="Land M."/>
            <person name="Hauser L."/>
            <person name="Kyrpides N."/>
            <person name="Mikhailova N."/>
            <person name="Liu Z."/>
            <person name="Li T."/>
            <person name="Zhao F."/>
            <person name="Overmann J."/>
            <person name="Bryant D.A."/>
            <person name="Richardson P."/>
        </authorList>
    </citation>
    <scope>NUCLEOTIDE SEQUENCE [LARGE SCALE GENOMIC DNA]</scope>
    <source>
        <strain evidence="3">ATCC 35110 / GB-78</strain>
    </source>
</reference>
<organism evidence="2 3">
    <name type="scientific">Chloroherpeton thalassium (strain ATCC 35110 / GB-78)</name>
    <dbReference type="NCBI Taxonomy" id="517418"/>
    <lineage>
        <taxon>Bacteria</taxon>
        <taxon>Pseudomonadati</taxon>
        <taxon>Chlorobiota</taxon>
        <taxon>Chlorobiia</taxon>
        <taxon>Chlorobiales</taxon>
        <taxon>Chloroherpetonaceae</taxon>
        <taxon>Chloroherpeton</taxon>
    </lineage>
</organism>
<keyword evidence="3" id="KW-1185">Reference proteome</keyword>
<dbReference type="OrthoDB" id="9813321at2"/>